<feature type="binding site" evidence="13">
    <location>
        <position position="186"/>
    </location>
    <ligand>
        <name>ATP</name>
        <dbReference type="ChEBI" id="CHEBI:30616"/>
    </ligand>
</feature>
<dbReference type="InterPro" id="IPR014746">
    <property type="entry name" value="Gln_synth/guanido_kin_cat_dom"/>
</dbReference>
<dbReference type="InterPro" id="IPR027302">
    <property type="entry name" value="Gln_synth_N_conserv_site"/>
</dbReference>
<evidence type="ECO:0000256" key="15">
    <source>
        <dbReference type="PIRSR" id="PIRSR604809-50"/>
    </source>
</evidence>
<dbReference type="EMBL" id="AZCZ01000035">
    <property type="protein sequence ID" value="KRK35543.1"/>
    <property type="molecule type" value="Genomic_DNA"/>
</dbReference>
<dbReference type="Gene3D" id="3.30.590.10">
    <property type="entry name" value="Glutamine synthetase/guanido kinase, catalytic domain"/>
    <property type="match status" value="1"/>
</dbReference>
<dbReference type="GO" id="GO:0006542">
    <property type="term" value="P:glutamine biosynthetic process"/>
    <property type="evidence" value="ECO:0007669"/>
    <property type="project" value="InterPro"/>
</dbReference>
<evidence type="ECO:0000256" key="4">
    <source>
        <dbReference type="ARBA" id="ARBA00021364"/>
    </source>
</evidence>
<dbReference type="PROSITE" id="PS00181">
    <property type="entry name" value="GLNA_ATP"/>
    <property type="match status" value="1"/>
</dbReference>
<dbReference type="FunFam" id="3.30.590.10:FF:000003">
    <property type="entry name" value="Glutamine synthetase 2"/>
    <property type="match status" value="1"/>
</dbReference>
<reference evidence="21 22" key="1">
    <citation type="journal article" date="2015" name="Genome Announc.">
        <title>Expanding the biotechnology potential of lactobacilli through comparative genomics of 213 strains and associated genera.</title>
        <authorList>
            <person name="Sun Z."/>
            <person name="Harris H.M."/>
            <person name="McCann A."/>
            <person name="Guo C."/>
            <person name="Argimon S."/>
            <person name="Zhang W."/>
            <person name="Yang X."/>
            <person name="Jeffery I.B."/>
            <person name="Cooney J.C."/>
            <person name="Kagawa T.F."/>
            <person name="Liu W."/>
            <person name="Song Y."/>
            <person name="Salvetti E."/>
            <person name="Wrobel A."/>
            <person name="Rasinkangas P."/>
            <person name="Parkhill J."/>
            <person name="Rea M.C."/>
            <person name="O'Sullivan O."/>
            <person name="Ritari J."/>
            <person name="Douillard F.P."/>
            <person name="Paul Ross R."/>
            <person name="Yang R."/>
            <person name="Briner A.E."/>
            <person name="Felis G.E."/>
            <person name="de Vos W.M."/>
            <person name="Barrangou R."/>
            <person name="Klaenhammer T.R."/>
            <person name="Caufield P.W."/>
            <person name="Cui Y."/>
            <person name="Zhang H."/>
            <person name="O'Toole P.W."/>
        </authorList>
    </citation>
    <scope>NUCLEOTIDE SEQUENCE [LARGE SCALE GENOMIC DNA]</scope>
    <source>
        <strain evidence="21 22">ATCC 53295</strain>
    </source>
</reference>
<evidence type="ECO:0000256" key="17">
    <source>
        <dbReference type="RuleBase" id="RU000384"/>
    </source>
</evidence>
<evidence type="ECO:0000256" key="14">
    <source>
        <dbReference type="PIRSR" id="PIRSR604809-3"/>
    </source>
</evidence>
<feature type="binding site" evidence="13">
    <location>
        <position position="318"/>
    </location>
    <ligand>
        <name>ATP</name>
        <dbReference type="ChEBI" id="CHEBI:30616"/>
    </ligand>
</feature>
<gene>
    <name evidence="21" type="ORF">FD07_GL001413</name>
</gene>
<dbReference type="PROSITE" id="PS51987">
    <property type="entry name" value="GS_CATALYTIC"/>
    <property type="match status" value="1"/>
</dbReference>
<feature type="binding site" evidence="12">
    <location>
        <position position="300"/>
    </location>
    <ligand>
        <name>L-glutamate</name>
        <dbReference type="ChEBI" id="CHEBI:29985"/>
    </ligand>
</feature>
<feature type="binding site" evidence="12">
    <location>
        <begin position="242"/>
        <end position="243"/>
    </location>
    <ligand>
        <name>L-glutamate</name>
        <dbReference type="ChEBI" id="CHEBI:29985"/>
    </ligand>
</feature>
<dbReference type="InterPro" id="IPR008147">
    <property type="entry name" value="Gln_synt_N"/>
</dbReference>
<dbReference type="PATRIC" id="fig|1267003.4.peg.1494"/>
<evidence type="ECO:0000256" key="12">
    <source>
        <dbReference type="PIRSR" id="PIRSR604809-1"/>
    </source>
</evidence>
<dbReference type="FunFam" id="3.10.20.70:FF:000005">
    <property type="entry name" value="Glutamine synthetase"/>
    <property type="match status" value="1"/>
</dbReference>
<feature type="binding site" evidence="14">
    <location>
        <position position="136"/>
    </location>
    <ligand>
        <name>Mg(2+)</name>
        <dbReference type="ChEBI" id="CHEBI:18420"/>
        <label>1</label>
    </ligand>
</feature>
<protein>
    <recommendedName>
        <fullName evidence="4 18">Glutamine synthetase</fullName>
        <ecNumber evidence="3 18">6.3.1.2</ecNumber>
    </recommendedName>
</protein>
<evidence type="ECO:0000256" key="7">
    <source>
        <dbReference type="ARBA" id="ARBA00022723"/>
    </source>
</evidence>
<feature type="binding site" evidence="14">
    <location>
        <position position="247"/>
    </location>
    <ligand>
        <name>Mg(2+)</name>
        <dbReference type="ChEBI" id="CHEBI:18420"/>
        <label>1</label>
    </ligand>
</feature>
<dbReference type="Pfam" id="PF00120">
    <property type="entry name" value="Gln-synt_C"/>
    <property type="match status" value="1"/>
</dbReference>
<evidence type="ECO:0000256" key="10">
    <source>
        <dbReference type="ARBA" id="ARBA00022842"/>
    </source>
</evidence>
<dbReference type="eggNOG" id="COG0174">
    <property type="taxonomic scope" value="Bacteria"/>
</dbReference>
<evidence type="ECO:0000256" key="2">
    <source>
        <dbReference type="ARBA" id="ARBA00009897"/>
    </source>
</evidence>
<name>A0A0R1GY74_9LACO</name>
<dbReference type="SUPFAM" id="SSF55931">
    <property type="entry name" value="Glutamine synthetase/guanido kinase"/>
    <property type="match status" value="1"/>
</dbReference>
<dbReference type="GO" id="GO:0005524">
    <property type="term" value="F:ATP binding"/>
    <property type="evidence" value="ECO:0007669"/>
    <property type="project" value="UniProtKB-KW"/>
</dbReference>
<evidence type="ECO:0000259" key="19">
    <source>
        <dbReference type="PROSITE" id="PS51986"/>
    </source>
</evidence>
<feature type="binding site" evidence="14">
    <location>
        <position position="198"/>
    </location>
    <ligand>
        <name>Mg(2+)</name>
        <dbReference type="ChEBI" id="CHEBI:18420"/>
        <label>1</label>
    </ligand>
</feature>
<dbReference type="SUPFAM" id="SSF54368">
    <property type="entry name" value="Glutamine synthetase, N-terminal domain"/>
    <property type="match status" value="1"/>
</dbReference>
<keyword evidence="8 13" id="KW-0547">Nucleotide-binding</keyword>
<keyword evidence="15" id="KW-0597">Phosphoprotein</keyword>
<dbReference type="InterPro" id="IPR008146">
    <property type="entry name" value="Gln_synth_cat_dom"/>
</dbReference>
<keyword evidence="7 14" id="KW-0479">Metal-binding</keyword>
<feature type="domain" description="GS catalytic" evidence="20">
    <location>
        <begin position="110"/>
        <end position="446"/>
    </location>
</feature>
<evidence type="ECO:0000256" key="11">
    <source>
        <dbReference type="ARBA" id="ARBA00049436"/>
    </source>
</evidence>
<dbReference type="GeneID" id="97414929"/>
<dbReference type="OrthoDB" id="9807095at2"/>
<feature type="binding site" evidence="12">
    <location>
        <position position="306"/>
    </location>
    <ligand>
        <name>L-glutamate</name>
        <dbReference type="ChEBI" id="CHEBI:29985"/>
    </ligand>
</feature>
<dbReference type="PANTHER" id="PTHR43785:SF12">
    <property type="entry name" value="TYPE-1 GLUTAMINE SYNTHETASE 2"/>
    <property type="match status" value="1"/>
</dbReference>
<keyword evidence="9 13" id="KW-0067">ATP-binding</keyword>
<dbReference type="GO" id="GO:0004356">
    <property type="term" value="F:glutamine synthetase activity"/>
    <property type="evidence" value="ECO:0007669"/>
    <property type="project" value="UniProtKB-EC"/>
</dbReference>
<evidence type="ECO:0000256" key="5">
    <source>
        <dbReference type="ARBA" id="ARBA00022490"/>
    </source>
</evidence>
<feature type="binding site" evidence="12">
    <location>
        <position position="337"/>
    </location>
    <ligand>
        <name>L-glutamate</name>
        <dbReference type="ChEBI" id="CHEBI:29985"/>
    </ligand>
</feature>
<dbReference type="EC" id="6.3.1.2" evidence="3 18"/>
<evidence type="ECO:0000259" key="20">
    <source>
        <dbReference type="PROSITE" id="PS51987"/>
    </source>
</evidence>
<dbReference type="STRING" id="357278.IV61_GL001478"/>
<feature type="domain" description="GS beta-grasp" evidence="19">
    <location>
        <begin position="18"/>
        <end position="103"/>
    </location>
</feature>
<evidence type="ECO:0000256" key="9">
    <source>
        <dbReference type="ARBA" id="ARBA00022840"/>
    </source>
</evidence>
<proteinExistence type="inferred from homology"/>
<feature type="binding site" evidence="12">
    <location>
        <position position="318"/>
    </location>
    <ligand>
        <name>L-glutamate</name>
        <dbReference type="ChEBI" id="CHEBI:29985"/>
    </ligand>
</feature>
<sequence>MAKRDYSKDDIRQMAKDENVKFLRLMFTDLFGTIKNVEVPISQLGKLLDNKLMFDGSSIDGFVRIEESDMYLYPDLSTWMIFPWSTERGKIARVICEVYTTDGKPFEGDPRNNLIRVLNDMRKAGFTDFNIGPEPEFFLFKMDENGKPTTELNDKGSYFDMAPMDLGENCRREIVLTLEEMGFDVEAAHHEVAPGQHEIDFKYADALTAADNIQTFKLVVKTIARKYGLYATFMPKPLAGINGSGMHLNMSLFHDKGNAFFDEKGNMQLSEDAFHFLGGLLKHARSFTAICNPIVNSYKRLVPGYEAPVYVAWSGSNRSPLIRVPNSRGLSTRLELRSVDPAANPYLAIAAVLEAGLDGLRNQLAPREAIDRNIYRMDAEERQENHITNLPDTLHNALKDLAADEVMRNAMGHHLFQSFMEAKNLEYNSYRTQVSQWERDQYLELY</sequence>
<dbReference type="PROSITE" id="PS00180">
    <property type="entry name" value="GLNA_1"/>
    <property type="match status" value="1"/>
</dbReference>
<dbReference type="SMART" id="SM01230">
    <property type="entry name" value="Gln-synt_C"/>
    <property type="match status" value="1"/>
</dbReference>
<dbReference type="PANTHER" id="PTHR43785">
    <property type="entry name" value="GAMMA-GLUTAMYLPUTRESCINE SYNTHETASE"/>
    <property type="match status" value="1"/>
</dbReference>
<evidence type="ECO:0000256" key="8">
    <source>
        <dbReference type="ARBA" id="ARBA00022741"/>
    </source>
</evidence>
<feature type="binding site" evidence="14">
    <location>
        <position position="191"/>
    </location>
    <ligand>
        <name>Mg(2+)</name>
        <dbReference type="ChEBI" id="CHEBI:18420"/>
        <label>1</label>
    </ligand>
</feature>
<evidence type="ECO:0000313" key="22">
    <source>
        <dbReference type="Proteomes" id="UP000051176"/>
    </source>
</evidence>
<keyword evidence="6 18" id="KW-0436">Ligase</keyword>
<keyword evidence="22" id="KW-1185">Reference proteome</keyword>
<dbReference type="GO" id="GO:0046872">
    <property type="term" value="F:metal ion binding"/>
    <property type="evidence" value="ECO:0007669"/>
    <property type="project" value="UniProtKB-KW"/>
</dbReference>
<dbReference type="InterPro" id="IPR004809">
    <property type="entry name" value="Gln_synth_I"/>
</dbReference>
<comment type="caution">
    <text evidence="21">The sequence shown here is derived from an EMBL/GenBank/DDBJ whole genome shotgun (WGS) entry which is preliminary data.</text>
</comment>
<feature type="binding site" evidence="13">
    <location>
        <begin position="201"/>
        <end position="203"/>
    </location>
    <ligand>
        <name>ATP</name>
        <dbReference type="ChEBI" id="CHEBI:30616"/>
    </ligand>
</feature>
<dbReference type="GO" id="GO:0005737">
    <property type="term" value="C:cytoplasm"/>
    <property type="evidence" value="ECO:0007669"/>
    <property type="project" value="UniProtKB-SubCell"/>
</dbReference>
<dbReference type="PROSITE" id="PS51986">
    <property type="entry name" value="GS_BETA_GRASP"/>
    <property type="match status" value="1"/>
</dbReference>
<evidence type="ECO:0000256" key="16">
    <source>
        <dbReference type="PROSITE-ProRule" id="PRU01330"/>
    </source>
</evidence>
<feature type="binding site" evidence="14">
    <location>
        <position position="134"/>
    </location>
    <ligand>
        <name>Mg(2+)</name>
        <dbReference type="ChEBI" id="CHEBI:18420"/>
        <label>1</label>
    </ligand>
</feature>
<dbReference type="Proteomes" id="UP000051176">
    <property type="component" value="Unassembled WGS sequence"/>
</dbReference>
<comment type="catalytic activity">
    <reaction evidence="11 18">
        <text>L-glutamate + NH4(+) + ATP = L-glutamine + ADP + phosphate + H(+)</text>
        <dbReference type="Rhea" id="RHEA:16169"/>
        <dbReference type="ChEBI" id="CHEBI:15378"/>
        <dbReference type="ChEBI" id="CHEBI:28938"/>
        <dbReference type="ChEBI" id="CHEBI:29985"/>
        <dbReference type="ChEBI" id="CHEBI:30616"/>
        <dbReference type="ChEBI" id="CHEBI:43474"/>
        <dbReference type="ChEBI" id="CHEBI:58359"/>
        <dbReference type="ChEBI" id="CHEBI:456216"/>
        <dbReference type="EC" id="6.3.1.2"/>
    </reaction>
</comment>
<keyword evidence="5" id="KW-0963">Cytoplasm</keyword>
<evidence type="ECO:0000256" key="3">
    <source>
        <dbReference type="ARBA" id="ARBA00012937"/>
    </source>
</evidence>
<dbReference type="AlphaFoldDB" id="A0A0R1GY74"/>
<dbReference type="Gene3D" id="3.10.20.70">
    <property type="entry name" value="Glutamine synthetase, N-terminal domain"/>
    <property type="match status" value="1"/>
</dbReference>
<evidence type="ECO:0000313" key="21">
    <source>
        <dbReference type="EMBL" id="KRK35543.1"/>
    </source>
</evidence>
<feature type="modified residue" description="O-AMP-tyrosine" evidence="15">
    <location>
        <position position="375"/>
    </location>
</feature>
<dbReference type="NCBIfam" id="TIGR00653">
    <property type="entry name" value="GlnA"/>
    <property type="match status" value="1"/>
</dbReference>
<dbReference type="Pfam" id="PF03951">
    <property type="entry name" value="Gln-synt_N"/>
    <property type="match status" value="1"/>
</dbReference>
<organism evidence="21 22">
    <name type="scientific">Levilactobacillus parabrevis ATCC 53295</name>
    <dbReference type="NCBI Taxonomy" id="1267003"/>
    <lineage>
        <taxon>Bacteria</taxon>
        <taxon>Bacillati</taxon>
        <taxon>Bacillota</taxon>
        <taxon>Bacilli</taxon>
        <taxon>Lactobacillales</taxon>
        <taxon>Lactobacillaceae</taxon>
        <taxon>Levilactobacillus</taxon>
    </lineage>
</organism>
<accession>A0A0R1GY74</accession>
<evidence type="ECO:0000256" key="1">
    <source>
        <dbReference type="ARBA" id="ARBA00004496"/>
    </source>
</evidence>
<dbReference type="InterPro" id="IPR027303">
    <property type="entry name" value="Gln_synth_gly_rich_site"/>
</dbReference>
<comment type="subcellular location">
    <subcellularLocation>
        <location evidence="1">Cytoplasm</location>
    </subcellularLocation>
</comment>
<comment type="similarity">
    <text evidence="2 16 17">Belongs to the glutamine synthetase family.</text>
</comment>
<evidence type="ECO:0000256" key="13">
    <source>
        <dbReference type="PIRSR" id="PIRSR604809-2"/>
    </source>
</evidence>
<feature type="binding site" evidence="14">
    <location>
        <position position="335"/>
    </location>
    <ligand>
        <name>Mg(2+)</name>
        <dbReference type="ChEBI" id="CHEBI:18420"/>
        <label>1</label>
    </ligand>
</feature>
<evidence type="ECO:0000256" key="18">
    <source>
        <dbReference type="RuleBase" id="RU004356"/>
    </source>
</evidence>
<keyword evidence="10 14" id="KW-0460">Magnesium</keyword>
<comment type="cofactor">
    <cofactor evidence="14">
        <name>Mg(2+)</name>
        <dbReference type="ChEBI" id="CHEBI:18420"/>
    </cofactor>
    <text evidence="14">Binds 2 Mg(2+) ions per subunit.</text>
</comment>
<dbReference type="RefSeq" id="WP_020090027.1">
    <property type="nucleotide sequence ID" value="NZ_AZCZ01000035.1"/>
</dbReference>
<dbReference type="InterPro" id="IPR036651">
    <property type="entry name" value="Gln_synt_N_sf"/>
</dbReference>
<evidence type="ECO:0000256" key="6">
    <source>
        <dbReference type="ARBA" id="ARBA00022598"/>
    </source>
</evidence>